<dbReference type="RefSeq" id="WP_136837071.1">
    <property type="nucleotide sequence ID" value="NZ_SWBQ01000004.1"/>
</dbReference>
<dbReference type="OrthoDB" id="9788539at2"/>
<reference evidence="5 6" key="1">
    <citation type="submission" date="2019-04" db="EMBL/GenBank/DDBJ databases">
        <title>Pedobacter sp. RP-3-15 sp. nov., isolated from Arctic soil.</title>
        <authorList>
            <person name="Dahal R.H."/>
            <person name="Kim D.-U."/>
        </authorList>
    </citation>
    <scope>NUCLEOTIDE SEQUENCE [LARGE SCALE GENOMIC DNA]</scope>
    <source>
        <strain evidence="5 6">RP-3-15</strain>
    </source>
</reference>
<comment type="similarity">
    <text evidence="1">Belongs to the metallo-dependent hydrolases superfamily. CpsB/CapC family.</text>
</comment>
<keyword evidence="6" id="KW-1185">Reference proteome</keyword>
<comment type="catalytic activity">
    <reaction evidence="4">
        <text>O-phospho-L-tyrosyl-[protein] + H2O = L-tyrosyl-[protein] + phosphate</text>
        <dbReference type="Rhea" id="RHEA:10684"/>
        <dbReference type="Rhea" id="RHEA-COMP:10136"/>
        <dbReference type="Rhea" id="RHEA-COMP:20101"/>
        <dbReference type="ChEBI" id="CHEBI:15377"/>
        <dbReference type="ChEBI" id="CHEBI:43474"/>
        <dbReference type="ChEBI" id="CHEBI:46858"/>
        <dbReference type="ChEBI" id="CHEBI:61978"/>
        <dbReference type="EC" id="3.1.3.48"/>
    </reaction>
</comment>
<dbReference type="PANTHER" id="PTHR39181:SF1">
    <property type="entry name" value="TYROSINE-PROTEIN PHOSPHATASE YWQE"/>
    <property type="match status" value="1"/>
</dbReference>
<protein>
    <recommendedName>
        <fullName evidence="2">protein-tyrosine-phosphatase</fullName>
        <ecNumber evidence="2">3.1.3.48</ecNumber>
    </recommendedName>
</protein>
<dbReference type="AlphaFoldDB" id="A0A4U1CFQ8"/>
<evidence type="ECO:0000256" key="1">
    <source>
        <dbReference type="ARBA" id="ARBA00005750"/>
    </source>
</evidence>
<dbReference type="InterPro" id="IPR016667">
    <property type="entry name" value="Caps_polysacc_synth_CpsB/CapC"/>
</dbReference>
<evidence type="ECO:0000256" key="3">
    <source>
        <dbReference type="ARBA" id="ARBA00022801"/>
    </source>
</evidence>
<evidence type="ECO:0000256" key="4">
    <source>
        <dbReference type="ARBA" id="ARBA00051722"/>
    </source>
</evidence>
<dbReference type="InterPro" id="IPR016195">
    <property type="entry name" value="Pol/histidinol_Pase-like"/>
</dbReference>
<name>A0A4U1CFQ8_9SPHI</name>
<dbReference type="PANTHER" id="PTHR39181">
    <property type="entry name" value="TYROSINE-PROTEIN PHOSPHATASE YWQE"/>
    <property type="match status" value="1"/>
</dbReference>
<organism evidence="5 6">
    <name type="scientific">Pedobacter frigoris</name>
    <dbReference type="NCBI Taxonomy" id="2571272"/>
    <lineage>
        <taxon>Bacteria</taxon>
        <taxon>Pseudomonadati</taxon>
        <taxon>Bacteroidota</taxon>
        <taxon>Sphingobacteriia</taxon>
        <taxon>Sphingobacteriales</taxon>
        <taxon>Sphingobacteriaceae</taxon>
        <taxon>Pedobacter</taxon>
    </lineage>
</organism>
<dbReference type="Pfam" id="PF19567">
    <property type="entry name" value="CpsB_CapC"/>
    <property type="match status" value="1"/>
</dbReference>
<dbReference type="EC" id="3.1.3.48" evidence="2"/>
<dbReference type="SUPFAM" id="SSF89550">
    <property type="entry name" value="PHP domain-like"/>
    <property type="match status" value="1"/>
</dbReference>
<sequence>MFSIFNKSKPVTDLEWLGVDIHSHLLPGIDDGSPDVQTSVHLIKRLNELGFSKFICTPHIYTELYPNTTETILPALDLVKSALAEKGLDISVSTAAEHMIDNTFSVHESLLCMPDKHILVEMSYLFETPDIEKSIFDLQIKGYKVILAHPERYNFYHNHHAKYHRLKDMGVFFQLNLLAVTGYYGKEVKKTAEYLLSKGMYDFAATDLHHEKHLDALSNAVANGSLHQKLGNYPFKNKELFL</sequence>
<gene>
    <name evidence="5" type="ORF">FA047_15975</name>
</gene>
<dbReference type="PIRSF" id="PIRSF016557">
    <property type="entry name" value="Caps_synth_CpsB"/>
    <property type="match status" value="1"/>
</dbReference>
<evidence type="ECO:0000313" key="5">
    <source>
        <dbReference type="EMBL" id="TKC05253.1"/>
    </source>
</evidence>
<comment type="caution">
    <text evidence="5">The sequence shown here is derived from an EMBL/GenBank/DDBJ whole genome shotgun (WGS) entry which is preliminary data.</text>
</comment>
<dbReference type="EMBL" id="SWBQ01000004">
    <property type="protein sequence ID" value="TKC05253.1"/>
    <property type="molecule type" value="Genomic_DNA"/>
</dbReference>
<dbReference type="Proteomes" id="UP000307244">
    <property type="component" value="Unassembled WGS sequence"/>
</dbReference>
<dbReference type="GO" id="GO:0030145">
    <property type="term" value="F:manganese ion binding"/>
    <property type="evidence" value="ECO:0007669"/>
    <property type="project" value="InterPro"/>
</dbReference>
<keyword evidence="3" id="KW-0378">Hydrolase</keyword>
<evidence type="ECO:0000256" key="2">
    <source>
        <dbReference type="ARBA" id="ARBA00013064"/>
    </source>
</evidence>
<proteinExistence type="inferred from homology"/>
<accession>A0A4U1CFQ8</accession>
<dbReference type="Gene3D" id="3.20.20.140">
    <property type="entry name" value="Metal-dependent hydrolases"/>
    <property type="match status" value="1"/>
</dbReference>
<dbReference type="GO" id="GO:0004725">
    <property type="term" value="F:protein tyrosine phosphatase activity"/>
    <property type="evidence" value="ECO:0007669"/>
    <property type="project" value="UniProtKB-EC"/>
</dbReference>
<evidence type="ECO:0000313" key="6">
    <source>
        <dbReference type="Proteomes" id="UP000307244"/>
    </source>
</evidence>